<dbReference type="InterPro" id="IPR004463">
    <property type="entry name" value="UDP-acyl_GlcNac_deAcase"/>
</dbReference>
<dbReference type="Gene3D" id="3.30.1700.10">
    <property type="entry name" value="lpxc deacetylase, domain 2"/>
    <property type="match status" value="1"/>
</dbReference>
<evidence type="ECO:0000256" key="10">
    <source>
        <dbReference type="ARBA" id="ARBA00023098"/>
    </source>
</evidence>
<name>A0ABQ1MB27_9PROT</name>
<feature type="active site" description="Proton donor" evidence="12">
    <location>
        <position position="301"/>
    </location>
</feature>
<evidence type="ECO:0000256" key="12">
    <source>
        <dbReference type="HAMAP-Rule" id="MF_00388"/>
    </source>
</evidence>
<dbReference type="Gene3D" id="3.30.230.20">
    <property type="entry name" value="lpxc deacetylase, domain 1"/>
    <property type="match status" value="1"/>
</dbReference>
<evidence type="ECO:0000256" key="2">
    <source>
        <dbReference type="ARBA" id="ARBA00002923"/>
    </source>
</evidence>
<evidence type="ECO:0000256" key="1">
    <source>
        <dbReference type="ARBA" id="ARBA00001947"/>
    </source>
</evidence>
<evidence type="ECO:0000313" key="14">
    <source>
        <dbReference type="Proteomes" id="UP000637769"/>
    </source>
</evidence>
<dbReference type="SUPFAM" id="SSF54211">
    <property type="entry name" value="Ribosomal protein S5 domain 2-like"/>
    <property type="match status" value="2"/>
</dbReference>
<evidence type="ECO:0000256" key="11">
    <source>
        <dbReference type="ARBA" id="ARBA00024535"/>
    </source>
</evidence>
<evidence type="ECO:0000256" key="7">
    <source>
        <dbReference type="ARBA" id="ARBA00022723"/>
    </source>
</evidence>
<dbReference type="HAMAP" id="MF_00388">
    <property type="entry name" value="LpxC"/>
    <property type="match status" value="1"/>
</dbReference>
<proteinExistence type="inferred from homology"/>
<comment type="caution">
    <text evidence="13">The sequence shown here is derived from an EMBL/GenBank/DDBJ whole genome shotgun (WGS) entry which is preliminary data.</text>
</comment>
<evidence type="ECO:0000256" key="9">
    <source>
        <dbReference type="ARBA" id="ARBA00022833"/>
    </source>
</evidence>
<evidence type="ECO:0000256" key="4">
    <source>
        <dbReference type="ARBA" id="ARBA00012745"/>
    </source>
</evidence>
<comment type="catalytic activity">
    <reaction evidence="11 12">
        <text>a UDP-3-O-[(3R)-3-hydroxyacyl]-N-acetyl-alpha-D-glucosamine + H2O = a UDP-3-O-[(3R)-3-hydroxyacyl]-alpha-D-glucosamine + acetate</text>
        <dbReference type="Rhea" id="RHEA:67816"/>
        <dbReference type="ChEBI" id="CHEBI:15377"/>
        <dbReference type="ChEBI" id="CHEBI:30089"/>
        <dbReference type="ChEBI" id="CHEBI:137740"/>
        <dbReference type="ChEBI" id="CHEBI:173225"/>
        <dbReference type="EC" id="3.5.1.108"/>
    </reaction>
</comment>
<reference evidence="14" key="1">
    <citation type="journal article" date="2019" name="Int. J. Syst. Evol. Microbiol.">
        <title>The Global Catalogue of Microorganisms (GCM) 10K type strain sequencing project: providing services to taxonomists for standard genome sequencing and annotation.</title>
        <authorList>
            <consortium name="The Broad Institute Genomics Platform"/>
            <consortium name="The Broad Institute Genome Sequencing Center for Infectious Disease"/>
            <person name="Wu L."/>
            <person name="Ma J."/>
        </authorList>
    </citation>
    <scope>NUCLEOTIDE SEQUENCE [LARGE SCALE GENOMIC DNA]</scope>
    <source>
        <strain evidence="14">CCM 7132</strain>
    </source>
</reference>
<accession>A0ABQ1MB27</accession>
<evidence type="ECO:0000256" key="3">
    <source>
        <dbReference type="ARBA" id="ARBA00005002"/>
    </source>
</evidence>
<evidence type="ECO:0000256" key="8">
    <source>
        <dbReference type="ARBA" id="ARBA00022801"/>
    </source>
</evidence>
<dbReference type="PANTHER" id="PTHR33694:SF1">
    <property type="entry name" value="UDP-3-O-ACYL-N-ACETYLGLUCOSAMINE DEACETYLASE 1, MITOCHONDRIAL-RELATED"/>
    <property type="match status" value="1"/>
</dbReference>
<comment type="cofactor">
    <cofactor evidence="1 12">
        <name>Zn(2+)</name>
        <dbReference type="ChEBI" id="CHEBI:29105"/>
    </cofactor>
</comment>
<dbReference type="InterPro" id="IPR011334">
    <property type="entry name" value="UDP-acyl_GlcNac_deAcase_C"/>
</dbReference>
<dbReference type="Pfam" id="PF03331">
    <property type="entry name" value="LpxC"/>
    <property type="match status" value="1"/>
</dbReference>
<dbReference type="EC" id="3.5.1.108" evidence="4 12"/>
<dbReference type="Proteomes" id="UP000637769">
    <property type="component" value="Unassembled WGS sequence"/>
</dbReference>
<comment type="function">
    <text evidence="2 12">Catalyzes the hydrolysis of UDP-3-O-myristoyl-N-acetylglucosamine to form UDP-3-O-myristoylglucosamine and acetate, the committed step in lipid A biosynthesis.</text>
</comment>
<feature type="binding site" evidence="12">
    <location>
        <position position="274"/>
    </location>
    <ligand>
        <name>Zn(2+)</name>
        <dbReference type="ChEBI" id="CHEBI:29105"/>
    </ligand>
</feature>
<comment type="pathway">
    <text evidence="3 12">Glycolipid biosynthesis; lipid IV(A) biosynthesis; lipid IV(A) from (3R)-3-hydroxytetradecanoyl-[acyl-carrier-protein] and UDP-N-acetyl-alpha-D-glucosamine: step 2/6.</text>
</comment>
<keyword evidence="5 12" id="KW-0444">Lipid biosynthesis</keyword>
<dbReference type="NCBIfam" id="TIGR00325">
    <property type="entry name" value="lpxC"/>
    <property type="match status" value="1"/>
</dbReference>
<feature type="binding site" evidence="12">
    <location>
        <position position="278"/>
    </location>
    <ligand>
        <name>Zn(2+)</name>
        <dbReference type="ChEBI" id="CHEBI:29105"/>
    </ligand>
</feature>
<sequence>MQITAETPFKASIVPLPLSNIAQGFSSITSSAARVARQATLNQAITCVGIGLHSGSRVRMVLNPAPVDHGIVFKRSDLPESRLIPARHDHVVCTRLSTVIAHPDAPGIRIATIEHLMAALHANGIDNALIEIDGPETPVLDGSAAEFDFLIQCAGTVTQERARSFIEVLRPVRVEEASGAYAELRPARSGMALAMSIDFTASVIGQQRHAMPLTLERFRQEVGFCRTFVERKEIEALQKMGLARGGSLHNAIVVEDDTVLNPCGLRHPKEFVRHKLMDAVGDLYLAGHTLQAGFMGHKSGHGLNNRLLHALFASPENWRLVDGERAEQPVLRATA</sequence>
<keyword evidence="9 12" id="KW-0862">Zinc</keyword>
<keyword evidence="8 12" id="KW-0378">Hydrolase</keyword>
<evidence type="ECO:0000313" key="13">
    <source>
        <dbReference type="EMBL" id="GGC37506.1"/>
    </source>
</evidence>
<organism evidence="13 14">
    <name type="scientific">Asaia siamensis</name>
    <dbReference type="NCBI Taxonomy" id="110479"/>
    <lineage>
        <taxon>Bacteria</taxon>
        <taxon>Pseudomonadati</taxon>
        <taxon>Pseudomonadota</taxon>
        <taxon>Alphaproteobacteria</taxon>
        <taxon>Acetobacterales</taxon>
        <taxon>Acetobacteraceae</taxon>
        <taxon>Asaia</taxon>
    </lineage>
</organism>
<dbReference type="InterPro" id="IPR015870">
    <property type="entry name" value="UDP-acyl_N-AcGlcN_deAcase_N"/>
</dbReference>
<keyword evidence="6 12" id="KW-0441">Lipid A biosynthesis</keyword>
<keyword evidence="7 12" id="KW-0479">Metal-binding</keyword>
<keyword evidence="10 12" id="KW-0443">Lipid metabolism</keyword>
<protein>
    <recommendedName>
        <fullName evidence="4 12">UDP-3-O-acyl-N-acetylglucosamine deacetylase</fullName>
        <shortName evidence="12">UDP-3-O-acyl-GlcNAc deacetylase</shortName>
        <ecNumber evidence="4 12">3.5.1.108</ecNumber>
    </recommendedName>
    <alternativeName>
        <fullName evidence="12">UDP-3-O-[R-3-hydroxymyristoyl]-N-acetylglucosamine deacetylase</fullName>
    </alternativeName>
</protein>
<dbReference type="RefSeq" id="WP_188427039.1">
    <property type="nucleotide sequence ID" value="NZ_BMCH01000006.1"/>
</dbReference>
<evidence type="ECO:0000256" key="6">
    <source>
        <dbReference type="ARBA" id="ARBA00022556"/>
    </source>
</evidence>
<dbReference type="EMBL" id="BMCH01000006">
    <property type="protein sequence ID" value="GGC37506.1"/>
    <property type="molecule type" value="Genomic_DNA"/>
</dbReference>
<gene>
    <name evidence="12 13" type="primary">lpxC</name>
    <name evidence="13" type="ORF">GCM10007207_23780</name>
</gene>
<dbReference type="InterPro" id="IPR020568">
    <property type="entry name" value="Ribosomal_Su5_D2-typ_SF"/>
</dbReference>
<dbReference type="PANTHER" id="PTHR33694">
    <property type="entry name" value="UDP-3-O-ACYL-N-ACETYLGLUCOSAMINE DEACETYLASE 1, MITOCHONDRIAL-RELATED"/>
    <property type="match status" value="1"/>
</dbReference>
<comment type="similarity">
    <text evidence="12">Belongs to the LpxC family.</text>
</comment>
<feature type="binding site" evidence="12">
    <location>
        <position position="115"/>
    </location>
    <ligand>
        <name>Zn(2+)</name>
        <dbReference type="ChEBI" id="CHEBI:29105"/>
    </ligand>
</feature>
<evidence type="ECO:0000256" key="5">
    <source>
        <dbReference type="ARBA" id="ARBA00022516"/>
    </source>
</evidence>
<keyword evidence="14" id="KW-1185">Reference proteome</keyword>